<dbReference type="AlphaFoldDB" id="A0A016T8Y9"/>
<keyword evidence="2" id="KW-1185">Reference proteome</keyword>
<comment type="caution">
    <text evidence="1">The sequence shown here is derived from an EMBL/GenBank/DDBJ whole genome shotgun (WGS) entry which is preliminary data.</text>
</comment>
<organism evidence="1 2">
    <name type="scientific">Ancylostoma ceylanicum</name>
    <dbReference type="NCBI Taxonomy" id="53326"/>
    <lineage>
        <taxon>Eukaryota</taxon>
        <taxon>Metazoa</taxon>
        <taxon>Ecdysozoa</taxon>
        <taxon>Nematoda</taxon>
        <taxon>Chromadorea</taxon>
        <taxon>Rhabditida</taxon>
        <taxon>Rhabditina</taxon>
        <taxon>Rhabditomorpha</taxon>
        <taxon>Strongyloidea</taxon>
        <taxon>Ancylostomatidae</taxon>
        <taxon>Ancylostomatinae</taxon>
        <taxon>Ancylostoma</taxon>
    </lineage>
</organism>
<reference evidence="2" key="1">
    <citation type="journal article" date="2015" name="Nat. Genet.">
        <title>The genome and transcriptome of the zoonotic hookworm Ancylostoma ceylanicum identify infection-specific gene families.</title>
        <authorList>
            <person name="Schwarz E.M."/>
            <person name="Hu Y."/>
            <person name="Antoshechkin I."/>
            <person name="Miller M.M."/>
            <person name="Sternberg P.W."/>
            <person name="Aroian R.V."/>
        </authorList>
    </citation>
    <scope>NUCLEOTIDE SEQUENCE</scope>
    <source>
        <strain evidence="2">HY135</strain>
    </source>
</reference>
<sequence length="66" mass="7076">MSTPEASSLTTGVARITEITQGERVKTTESYPTLTQASIGLPSAISMMHPGPGRVSPPKYGRFHLF</sequence>
<protein>
    <submittedName>
        <fullName evidence="1">Uncharacterized protein</fullName>
    </submittedName>
</protein>
<evidence type="ECO:0000313" key="1">
    <source>
        <dbReference type="EMBL" id="EYB99106.1"/>
    </source>
</evidence>
<dbReference type="OrthoDB" id="196547at2759"/>
<gene>
    <name evidence="1" type="primary">Acey_s0125.g1288</name>
    <name evidence="1" type="ORF">Y032_0125g1288</name>
</gene>
<evidence type="ECO:0000313" key="2">
    <source>
        <dbReference type="Proteomes" id="UP000024635"/>
    </source>
</evidence>
<proteinExistence type="predicted"/>
<dbReference type="Proteomes" id="UP000024635">
    <property type="component" value="Unassembled WGS sequence"/>
</dbReference>
<accession>A0A016T8Y9</accession>
<dbReference type="EMBL" id="JARK01001461">
    <property type="protein sequence ID" value="EYB99106.1"/>
    <property type="molecule type" value="Genomic_DNA"/>
</dbReference>
<name>A0A016T8Y9_9BILA</name>